<dbReference type="AlphaFoldDB" id="A0AA38C8Q2"/>
<name>A0AA38C8Q2_TAXCH</name>
<protein>
    <recommendedName>
        <fullName evidence="7">FPL domain-containing protein</fullName>
    </recommendedName>
</protein>
<comment type="similarity">
    <text evidence="1">Belongs to the CLEC16A/gop-1 family.</text>
</comment>
<dbReference type="Pfam" id="PF19439">
    <property type="entry name" value="CLEC16A_C"/>
    <property type="match status" value="1"/>
</dbReference>
<evidence type="ECO:0000259" key="3">
    <source>
        <dbReference type="Pfam" id="PF09758"/>
    </source>
</evidence>
<keyword evidence="2" id="KW-0072">Autophagy</keyword>
<gene>
    <name evidence="5" type="ORF">KI387_029003</name>
</gene>
<evidence type="ECO:0008006" key="7">
    <source>
        <dbReference type="Google" id="ProtNLM"/>
    </source>
</evidence>
<dbReference type="PANTHER" id="PTHR21481">
    <property type="entry name" value="PROTEIN CLEC16A"/>
    <property type="match status" value="1"/>
</dbReference>
<dbReference type="GO" id="GO:0005770">
    <property type="term" value="C:late endosome"/>
    <property type="evidence" value="ECO:0007669"/>
    <property type="project" value="TreeGrafter"/>
</dbReference>
<organism evidence="5 6">
    <name type="scientific">Taxus chinensis</name>
    <name type="common">Chinese yew</name>
    <name type="synonym">Taxus wallichiana var. chinensis</name>
    <dbReference type="NCBI Taxonomy" id="29808"/>
    <lineage>
        <taxon>Eukaryota</taxon>
        <taxon>Viridiplantae</taxon>
        <taxon>Streptophyta</taxon>
        <taxon>Embryophyta</taxon>
        <taxon>Tracheophyta</taxon>
        <taxon>Spermatophyta</taxon>
        <taxon>Pinopsida</taxon>
        <taxon>Pinidae</taxon>
        <taxon>Conifers II</taxon>
        <taxon>Cupressales</taxon>
        <taxon>Taxaceae</taxon>
        <taxon>Taxus</taxon>
    </lineage>
</organism>
<dbReference type="GO" id="GO:0005794">
    <property type="term" value="C:Golgi apparatus"/>
    <property type="evidence" value="ECO:0007669"/>
    <property type="project" value="TreeGrafter"/>
</dbReference>
<feature type="domain" description="CLEC16A/TT9 C-terminal" evidence="4">
    <location>
        <begin position="141"/>
        <end position="230"/>
    </location>
</feature>
<dbReference type="GO" id="GO:0006914">
    <property type="term" value="P:autophagy"/>
    <property type="evidence" value="ECO:0007669"/>
    <property type="project" value="UniProtKB-KW"/>
</dbReference>
<sequence>MELHNQFYMFITSNEALEVSKPLLRGLIGEMSWCMTVSGKLDKNTISLLVKTQNDEVVSFPLYSEAIKFVHHEENMVRIAVRALTLNIYHVSDEFVHKFIISPQLAGYFSDLVKIMRQQCFKLDALVVDTSVASGSSKIVGKLHAKLAEIGENLCYCNDIICAGVPCLSRLMTHHLLHSLFLTILLPSLHSFSVSGTRLCARTSLYLLSFILQEVQFKDLVNSIGAALLYPPLAYSLRLDIGCNGHESVEDLSHTTRKLDLETTVDAESFRDASMQKHDDEHIILESSVTHSNSTLLEESGRDQKLSWREVLLSYINSENEKLIYGSLNMLISLLQNKELDESVLDALGILPQRKQHKKLLLQALMGNKSDEEQLFSPTTTESKDEAYNDFELYIQNLKDQYDLPISNTVQGMSPMMHRYQVLDALIMLLCRRPPPSTEVLWLAGCLLRQLHPYQKQNFSSHHLNLLDDTYKKACADLLTETNDCWCDLISTVIMEEWENCKKAIERPDLEKGSTFVLLPEPQPISMDGDHSSARVGQRMRNTVKVFVLHHYLRSSFIGGTMHNSIQLGVPKDVNENSSMRSADLDIPVPKLGTEVNLDNALPCRIAFERGKERPFSFLAVAKGKSGSLLLAEEVPLKPQRGIVRVVAPLAGSISRTQDFGNVSDEYHDQYQYPVGPWRANRGDKLQIWGTSSGKCRRSADLAEKKPRTGSFLEAGRPSTCLKGLQWSLIGLDRHGKHSKTGSCRELIVWSRIEDGVGSACTKDMSY</sequence>
<dbReference type="InterPro" id="IPR019155">
    <property type="entry name" value="CLEC16A/TT9_N"/>
</dbReference>
<keyword evidence="6" id="KW-1185">Reference proteome</keyword>
<dbReference type="GO" id="GO:1901096">
    <property type="term" value="P:regulation of autophagosome maturation"/>
    <property type="evidence" value="ECO:0007669"/>
    <property type="project" value="TreeGrafter"/>
</dbReference>
<dbReference type="Proteomes" id="UP000824469">
    <property type="component" value="Unassembled WGS sequence"/>
</dbReference>
<dbReference type="GO" id="GO:0007034">
    <property type="term" value="P:vacuolar transport"/>
    <property type="evidence" value="ECO:0007669"/>
    <property type="project" value="TreeGrafter"/>
</dbReference>
<proteinExistence type="inferred from homology"/>
<evidence type="ECO:0000256" key="1">
    <source>
        <dbReference type="ARBA" id="ARBA00006441"/>
    </source>
</evidence>
<dbReference type="PANTHER" id="PTHR21481:SF0">
    <property type="entry name" value="PROTEIN CLEC16A"/>
    <property type="match status" value="1"/>
</dbReference>
<dbReference type="Pfam" id="PF09758">
    <property type="entry name" value="FPL"/>
    <property type="match status" value="1"/>
</dbReference>
<feature type="domain" description="FPL" evidence="3">
    <location>
        <begin position="36"/>
        <end position="89"/>
    </location>
</feature>
<evidence type="ECO:0000313" key="5">
    <source>
        <dbReference type="EMBL" id="KAH9297321.1"/>
    </source>
</evidence>
<comment type="caution">
    <text evidence="5">The sequence shown here is derived from an EMBL/GenBank/DDBJ whole genome shotgun (WGS) entry which is preliminary data.</text>
</comment>
<evidence type="ECO:0000259" key="4">
    <source>
        <dbReference type="Pfam" id="PF19439"/>
    </source>
</evidence>
<dbReference type="InterPro" id="IPR039272">
    <property type="entry name" value="CLEC16A/TT9"/>
</dbReference>
<dbReference type="InterPro" id="IPR045820">
    <property type="entry name" value="CLEC16A/TT9_C"/>
</dbReference>
<dbReference type="EMBL" id="JAHRHJ020000010">
    <property type="protein sequence ID" value="KAH9297321.1"/>
    <property type="molecule type" value="Genomic_DNA"/>
</dbReference>
<accession>A0AA38C8Q2</accession>
<reference evidence="5 6" key="1">
    <citation type="journal article" date="2021" name="Nat. Plants">
        <title>The Taxus genome provides insights into paclitaxel biosynthesis.</title>
        <authorList>
            <person name="Xiong X."/>
            <person name="Gou J."/>
            <person name="Liao Q."/>
            <person name="Li Y."/>
            <person name="Zhou Q."/>
            <person name="Bi G."/>
            <person name="Li C."/>
            <person name="Du R."/>
            <person name="Wang X."/>
            <person name="Sun T."/>
            <person name="Guo L."/>
            <person name="Liang H."/>
            <person name="Lu P."/>
            <person name="Wu Y."/>
            <person name="Zhang Z."/>
            <person name="Ro D.K."/>
            <person name="Shang Y."/>
            <person name="Huang S."/>
            <person name="Yan J."/>
        </authorList>
    </citation>
    <scope>NUCLEOTIDE SEQUENCE [LARGE SCALE GENOMIC DNA]</scope>
    <source>
        <strain evidence="5">Ta-2019</strain>
    </source>
</reference>
<dbReference type="GO" id="GO:0016197">
    <property type="term" value="P:endosomal transport"/>
    <property type="evidence" value="ECO:0007669"/>
    <property type="project" value="TreeGrafter"/>
</dbReference>
<evidence type="ECO:0000256" key="2">
    <source>
        <dbReference type="ARBA" id="ARBA00023006"/>
    </source>
</evidence>
<evidence type="ECO:0000313" key="6">
    <source>
        <dbReference type="Proteomes" id="UP000824469"/>
    </source>
</evidence>